<name>A0A835GDC3_SPOEX</name>
<protein>
    <submittedName>
        <fullName evidence="2">Uncharacterized protein</fullName>
    </submittedName>
</protein>
<dbReference type="AlphaFoldDB" id="A0A835GDC3"/>
<keyword evidence="3" id="KW-1185">Reference proteome</keyword>
<comment type="caution">
    <text evidence="2">The sequence shown here is derived from an EMBL/GenBank/DDBJ whole genome shotgun (WGS) entry which is preliminary data.</text>
</comment>
<gene>
    <name evidence="2" type="ORF">HW555_008305</name>
</gene>
<evidence type="ECO:0000256" key="1">
    <source>
        <dbReference type="SAM" id="MobiDB-lite"/>
    </source>
</evidence>
<feature type="region of interest" description="Disordered" evidence="1">
    <location>
        <begin position="84"/>
        <end position="106"/>
    </location>
</feature>
<organism evidence="2 3">
    <name type="scientific">Spodoptera exigua</name>
    <name type="common">Beet armyworm</name>
    <name type="synonym">Noctua fulgens</name>
    <dbReference type="NCBI Taxonomy" id="7107"/>
    <lineage>
        <taxon>Eukaryota</taxon>
        <taxon>Metazoa</taxon>
        <taxon>Ecdysozoa</taxon>
        <taxon>Arthropoda</taxon>
        <taxon>Hexapoda</taxon>
        <taxon>Insecta</taxon>
        <taxon>Pterygota</taxon>
        <taxon>Neoptera</taxon>
        <taxon>Endopterygota</taxon>
        <taxon>Lepidoptera</taxon>
        <taxon>Glossata</taxon>
        <taxon>Ditrysia</taxon>
        <taxon>Noctuoidea</taxon>
        <taxon>Noctuidae</taxon>
        <taxon>Amphipyrinae</taxon>
        <taxon>Spodoptera</taxon>
    </lineage>
</organism>
<proteinExistence type="predicted"/>
<dbReference type="Proteomes" id="UP000648187">
    <property type="component" value="Unassembled WGS sequence"/>
</dbReference>
<reference evidence="2" key="1">
    <citation type="submission" date="2020-08" db="EMBL/GenBank/DDBJ databases">
        <title>Spodoptera exigua strain:BAW_Kor-Di-RS1 Genome sequencing and assembly.</title>
        <authorList>
            <person name="Kim J."/>
            <person name="Nam H.Y."/>
            <person name="Kwon M."/>
            <person name="Choi J.H."/>
            <person name="Cho S.R."/>
            <person name="Kim G.-H."/>
        </authorList>
    </citation>
    <scope>NUCLEOTIDE SEQUENCE</scope>
    <source>
        <strain evidence="2">BAW_Kor-Di-RS1</strain>
        <tissue evidence="2">Whole-body</tissue>
    </source>
</reference>
<dbReference type="EMBL" id="JACKWZ010000157">
    <property type="protein sequence ID" value="KAF9413510.1"/>
    <property type="molecule type" value="Genomic_DNA"/>
</dbReference>
<evidence type="ECO:0000313" key="3">
    <source>
        <dbReference type="Proteomes" id="UP000648187"/>
    </source>
</evidence>
<evidence type="ECO:0000313" key="2">
    <source>
        <dbReference type="EMBL" id="KAF9413510.1"/>
    </source>
</evidence>
<accession>A0A835GDC3</accession>
<sequence length="121" mass="13419">MVQLQPRAVFIFSTVQSPQSGQLPSPTSNIIINSIPPTLVHHHPVTKTILYIAAFNIFHQSLLVNLTIKRTTGAEWWSLLGMKQSQAGGPGEDRAEPGPARPPQERRALSLMLRMDRFSPP</sequence>